<reference evidence="1 2" key="1">
    <citation type="submission" date="2020-05" db="EMBL/GenBank/DDBJ databases">
        <title>Identification and distribution of gene clusters putatively required for synthesis of sphingolipid metabolism inhibitors in phylogenetically diverse species of the filamentous fungus Fusarium.</title>
        <authorList>
            <person name="Kim H.-S."/>
            <person name="Busman M."/>
            <person name="Brown D.W."/>
            <person name="Divon H."/>
            <person name="Uhlig S."/>
            <person name="Proctor R.H."/>
        </authorList>
    </citation>
    <scope>NUCLEOTIDE SEQUENCE [LARGE SCALE GENOMIC DNA]</scope>
    <source>
        <strain evidence="1 2">NRRL 20693</strain>
    </source>
</reference>
<proteinExistence type="predicted"/>
<organism evidence="1 2">
    <name type="scientific">Fusarium heterosporum</name>
    <dbReference type="NCBI Taxonomy" id="42747"/>
    <lineage>
        <taxon>Eukaryota</taxon>
        <taxon>Fungi</taxon>
        <taxon>Dikarya</taxon>
        <taxon>Ascomycota</taxon>
        <taxon>Pezizomycotina</taxon>
        <taxon>Sordariomycetes</taxon>
        <taxon>Hypocreomycetidae</taxon>
        <taxon>Hypocreales</taxon>
        <taxon>Nectriaceae</taxon>
        <taxon>Fusarium</taxon>
        <taxon>Fusarium heterosporum species complex</taxon>
    </lineage>
</organism>
<protein>
    <submittedName>
        <fullName evidence="1">Uncharacterized protein</fullName>
    </submittedName>
</protein>
<comment type="caution">
    <text evidence="1">The sequence shown here is derived from an EMBL/GenBank/DDBJ whole genome shotgun (WGS) entry which is preliminary data.</text>
</comment>
<dbReference type="EMBL" id="JAAGWQ010000049">
    <property type="protein sequence ID" value="KAF5674162.1"/>
    <property type="molecule type" value="Genomic_DNA"/>
</dbReference>
<keyword evidence="2" id="KW-1185">Reference proteome</keyword>
<sequence>MVATYTPGITHRQLRRMARSQARRRLRAEQLELQTENTMADKDTRLQAFIASFPCHGQKLDYFDAPRRTGILTMETVLESTQHENDSTISSIRVLNPQRPTVNNIVHQVQGLENTWAGTVDNVQALFDLYNRVPGAKVSIIMAAYPSVPVSTTTLSWDILQSPIPASRFDPFTQTIPIFVPE</sequence>
<name>A0A8H5WST6_FUSHE</name>
<evidence type="ECO:0000313" key="1">
    <source>
        <dbReference type="EMBL" id="KAF5674162.1"/>
    </source>
</evidence>
<accession>A0A8H5WST6</accession>
<dbReference type="Proteomes" id="UP000567885">
    <property type="component" value="Unassembled WGS sequence"/>
</dbReference>
<evidence type="ECO:0000313" key="2">
    <source>
        <dbReference type="Proteomes" id="UP000567885"/>
    </source>
</evidence>
<dbReference type="AlphaFoldDB" id="A0A8H5WST6"/>
<gene>
    <name evidence="1" type="ORF">FHETE_2995</name>
</gene>
<dbReference type="OrthoDB" id="5056824at2759"/>